<keyword evidence="5" id="KW-0378">Hydrolase</keyword>
<comment type="subcellular location">
    <subcellularLocation>
        <location evidence="2">Membrane</location>
        <topology evidence="2">Multi-pass membrane protein</topology>
    </subcellularLocation>
</comment>
<comment type="cofactor">
    <cofactor evidence="1">
        <name>Zn(2+)</name>
        <dbReference type="ChEBI" id="CHEBI:29105"/>
    </cofactor>
</comment>
<organism evidence="11 12">
    <name type="scientific">Edaphochlamys debaryana</name>
    <dbReference type="NCBI Taxonomy" id="47281"/>
    <lineage>
        <taxon>Eukaryota</taxon>
        <taxon>Viridiplantae</taxon>
        <taxon>Chlorophyta</taxon>
        <taxon>core chlorophytes</taxon>
        <taxon>Chlorophyceae</taxon>
        <taxon>CS clade</taxon>
        <taxon>Chlamydomonadales</taxon>
        <taxon>Chlamydomonadales incertae sedis</taxon>
        <taxon>Edaphochlamys</taxon>
    </lineage>
</organism>
<dbReference type="GO" id="GO:0016020">
    <property type="term" value="C:membrane"/>
    <property type="evidence" value="ECO:0007669"/>
    <property type="project" value="UniProtKB-SubCell"/>
</dbReference>
<dbReference type="GO" id="GO:0004222">
    <property type="term" value="F:metalloendopeptidase activity"/>
    <property type="evidence" value="ECO:0007669"/>
    <property type="project" value="InterPro"/>
</dbReference>
<keyword evidence="12" id="KW-1185">Reference proteome</keyword>
<evidence type="ECO:0000256" key="8">
    <source>
        <dbReference type="ARBA" id="ARBA00023049"/>
    </source>
</evidence>
<evidence type="ECO:0000259" key="10">
    <source>
        <dbReference type="Pfam" id="PF02163"/>
    </source>
</evidence>
<proteinExistence type="predicted"/>
<evidence type="ECO:0000256" key="2">
    <source>
        <dbReference type="ARBA" id="ARBA00004141"/>
    </source>
</evidence>
<name>A0A836BY64_9CHLO</name>
<comment type="caution">
    <text evidence="11">The sequence shown here is derived from an EMBL/GenBank/DDBJ whole genome shotgun (WGS) entry which is preliminary data.</text>
</comment>
<keyword evidence="7" id="KW-1133">Transmembrane helix</keyword>
<evidence type="ECO:0000313" key="11">
    <source>
        <dbReference type="EMBL" id="KAG2491968.1"/>
    </source>
</evidence>
<dbReference type="GO" id="GO:0006508">
    <property type="term" value="P:proteolysis"/>
    <property type="evidence" value="ECO:0007669"/>
    <property type="project" value="UniProtKB-KW"/>
</dbReference>
<dbReference type="AlphaFoldDB" id="A0A836BY64"/>
<keyword evidence="8" id="KW-0482">Metalloprotease</keyword>
<dbReference type="PANTHER" id="PTHR42837">
    <property type="entry name" value="REGULATOR OF SIGMA-E PROTEASE RSEP"/>
    <property type="match status" value="1"/>
</dbReference>
<gene>
    <name evidence="11" type="ORF">HYH03_009699</name>
</gene>
<keyword evidence="4" id="KW-0812">Transmembrane</keyword>
<sequence>MQSEANLALRLLSGLRGARTASFGFSVSAAAKLSAAVVGLGYICGGTEPGGVATALSAAALLNGALLAHEAGHLAAARALGVAVREFSVGVGPSVAWWTGAQGTTYRLRALPLFGYVSFLTGANLAEAGPGALRGAGGRPLRLLEALSPGRRALVMAAGVAGNIAVAAAFVAYQVWGYGELTAVVRPGARVRLADGFDAGPGGPEGSLEAEVAAAARRASGAAAGSQRLCAGDVLLAVGDQVLPAGGDADMQLVKAMEAAAAANGGPVEGGVEAAAALAGVRLTVLRQAGGAEAAVSTAPMRAEVLSLEASDLFRYEALSLGPNRTPGYRPPEGLGEALAMTGRELSSWSQGVLSGWADAMAAGISFASGSPSTSSSSSTTPATDSNHLVGPLGLVACAAAAAVAADRESHAHTTYHATSSSSATTSGAASTAAAEAVAAYGKDVRQGRPPVLLDLGIQLNLQLAALNLLPLPVLDGGQLLLVALEAIRGGRRLPPHVERAALVLSGLAVAGWTLALSAADVVGLASKAASGVATVLAPGQQVQVQVSMSAPARGSLGLVTAEPGAFAT</sequence>
<dbReference type="InterPro" id="IPR008915">
    <property type="entry name" value="Peptidase_M50"/>
</dbReference>
<keyword evidence="9" id="KW-0472">Membrane</keyword>
<dbReference type="PANTHER" id="PTHR42837:SF2">
    <property type="entry name" value="MEMBRANE METALLOPROTEASE ARASP2, CHLOROPLASTIC-RELATED"/>
    <property type="match status" value="1"/>
</dbReference>
<protein>
    <recommendedName>
        <fullName evidence="10">Peptidase M50 domain-containing protein</fullName>
    </recommendedName>
</protein>
<evidence type="ECO:0000256" key="6">
    <source>
        <dbReference type="ARBA" id="ARBA00022833"/>
    </source>
</evidence>
<dbReference type="Pfam" id="PF02163">
    <property type="entry name" value="Peptidase_M50"/>
    <property type="match status" value="1"/>
</dbReference>
<dbReference type="Proteomes" id="UP000612055">
    <property type="component" value="Unassembled WGS sequence"/>
</dbReference>
<dbReference type="EMBL" id="JAEHOE010000048">
    <property type="protein sequence ID" value="KAG2491968.1"/>
    <property type="molecule type" value="Genomic_DNA"/>
</dbReference>
<evidence type="ECO:0000313" key="12">
    <source>
        <dbReference type="Proteomes" id="UP000612055"/>
    </source>
</evidence>
<dbReference type="OrthoDB" id="551588at2759"/>
<dbReference type="InterPro" id="IPR004387">
    <property type="entry name" value="Pept_M50_Zn"/>
</dbReference>
<evidence type="ECO:0000256" key="1">
    <source>
        <dbReference type="ARBA" id="ARBA00001947"/>
    </source>
</evidence>
<evidence type="ECO:0000256" key="7">
    <source>
        <dbReference type="ARBA" id="ARBA00022989"/>
    </source>
</evidence>
<feature type="domain" description="Peptidase M50" evidence="10">
    <location>
        <begin position="59"/>
        <end position="504"/>
    </location>
</feature>
<accession>A0A836BY64</accession>
<evidence type="ECO:0000256" key="5">
    <source>
        <dbReference type="ARBA" id="ARBA00022801"/>
    </source>
</evidence>
<evidence type="ECO:0000256" key="9">
    <source>
        <dbReference type="ARBA" id="ARBA00023136"/>
    </source>
</evidence>
<reference evidence="11" key="1">
    <citation type="journal article" date="2020" name="bioRxiv">
        <title>Comparative genomics of Chlamydomonas.</title>
        <authorList>
            <person name="Craig R.J."/>
            <person name="Hasan A.R."/>
            <person name="Ness R.W."/>
            <person name="Keightley P.D."/>
        </authorList>
    </citation>
    <scope>NUCLEOTIDE SEQUENCE</scope>
    <source>
        <strain evidence="11">CCAP 11/70</strain>
    </source>
</reference>
<evidence type="ECO:0000256" key="3">
    <source>
        <dbReference type="ARBA" id="ARBA00022670"/>
    </source>
</evidence>
<keyword evidence="6" id="KW-0862">Zinc</keyword>
<keyword evidence="3" id="KW-0645">Protease</keyword>
<evidence type="ECO:0000256" key="4">
    <source>
        <dbReference type="ARBA" id="ARBA00022692"/>
    </source>
</evidence>